<dbReference type="CDD" id="cd04875">
    <property type="entry name" value="ACT_F4HF-DF"/>
    <property type="match status" value="1"/>
</dbReference>
<dbReference type="PANTHER" id="PTHR42706:SF1">
    <property type="entry name" value="FORMYLTETRAHYDROFOLATE DEFORMYLASE 2, MITOCHONDRIAL"/>
    <property type="match status" value="1"/>
</dbReference>
<dbReference type="GO" id="GO:0006730">
    <property type="term" value="P:one-carbon metabolic process"/>
    <property type="evidence" value="ECO:0007669"/>
    <property type="project" value="UniProtKB-KW"/>
</dbReference>
<dbReference type="SUPFAM" id="SSF55021">
    <property type="entry name" value="ACT-like"/>
    <property type="match status" value="1"/>
</dbReference>
<evidence type="ECO:0000256" key="3">
    <source>
        <dbReference type="HAMAP-Rule" id="MF_01927"/>
    </source>
</evidence>
<protein>
    <recommendedName>
        <fullName evidence="3 4">Formyltetrahydrofolate deformylase</fullName>
        <ecNumber evidence="3 4">3.5.1.10</ecNumber>
    </recommendedName>
    <alternativeName>
        <fullName evidence="3">Formyl-FH(4) hydrolase</fullName>
    </alternativeName>
</protein>
<dbReference type="Gene3D" id="3.40.50.170">
    <property type="entry name" value="Formyl transferase, N-terminal domain"/>
    <property type="match status" value="1"/>
</dbReference>
<dbReference type="Pfam" id="PF00551">
    <property type="entry name" value="Formyl_trans_N"/>
    <property type="match status" value="1"/>
</dbReference>
<proteinExistence type="inferred from homology"/>
<dbReference type="InterPro" id="IPR045865">
    <property type="entry name" value="ACT-like_dom_sf"/>
</dbReference>
<dbReference type="NCBIfam" id="TIGR00655">
    <property type="entry name" value="PurU"/>
    <property type="match status" value="1"/>
</dbReference>
<dbReference type="PROSITE" id="PS51257">
    <property type="entry name" value="PROKAR_LIPOPROTEIN"/>
    <property type="match status" value="1"/>
</dbReference>
<dbReference type="HAMAP" id="MF_01927">
    <property type="entry name" value="PurU"/>
    <property type="match status" value="1"/>
</dbReference>
<dbReference type="InterPro" id="IPR002376">
    <property type="entry name" value="Formyl_transf_N"/>
</dbReference>
<dbReference type="PIRSF" id="PIRSF036480">
    <property type="entry name" value="FormyFH4_hydr"/>
    <property type="match status" value="1"/>
</dbReference>
<dbReference type="InterPro" id="IPR004810">
    <property type="entry name" value="PurU"/>
</dbReference>
<comment type="catalytic activity">
    <reaction evidence="3">
        <text>(6R)-10-formyltetrahydrofolate + H2O = (6S)-5,6,7,8-tetrahydrofolate + formate + H(+)</text>
        <dbReference type="Rhea" id="RHEA:19833"/>
        <dbReference type="ChEBI" id="CHEBI:15377"/>
        <dbReference type="ChEBI" id="CHEBI:15378"/>
        <dbReference type="ChEBI" id="CHEBI:15740"/>
        <dbReference type="ChEBI" id="CHEBI:57453"/>
        <dbReference type="ChEBI" id="CHEBI:195366"/>
        <dbReference type="EC" id="3.5.1.10"/>
    </reaction>
</comment>
<dbReference type="CDD" id="cd08648">
    <property type="entry name" value="FMT_core_Formyl-FH4-Hydrolase_C"/>
    <property type="match status" value="1"/>
</dbReference>
<dbReference type="Gene3D" id="3.30.70.260">
    <property type="match status" value="1"/>
</dbReference>
<organism evidence="6 7">
    <name type="scientific">Prosthecochloris aestuarii (strain DSM 271 / SK 413)</name>
    <dbReference type="NCBI Taxonomy" id="290512"/>
    <lineage>
        <taxon>Bacteria</taxon>
        <taxon>Pseudomonadati</taxon>
        <taxon>Chlorobiota</taxon>
        <taxon>Chlorobiia</taxon>
        <taxon>Chlorobiales</taxon>
        <taxon>Chlorobiaceae</taxon>
        <taxon>Prosthecochloris</taxon>
    </lineage>
</organism>
<dbReference type="InterPro" id="IPR041729">
    <property type="entry name" value="Formyl-FH4-Hydrolase_C"/>
</dbReference>
<dbReference type="RefSeq" id="WP_012506219.1">
    <property type="nucleotide sequence ID" value="NC_011059.1"/>
</dbReference>
<comment type="function">
    <text evidence="3">Catalyzes the hydrolysis of 10-formyltetrahydrofolate (formyl-FH4) to formate and tetrahydrofolate (FH4).</text>
</comment>
<evidence type="ECO:0000256" key="1">
    <source>
        <dbReference type="ARBA" id="ARBA00022563"/>
    </source>
</evidence>
<comment type="pathway">
    <text evidence="3">Purine metabolism; IMP biosynthesis via de novo pathway; formate from 10-formyl-5,6,7,8-tetrahydrofolate: step 1/1.</text>
</comment>
<dbReference type="eggNOG" id="COG0788">
    <property type="taxonomic scope" value="Bacteria"/>
</dbReference>
<dbReference type="EMBL" id="CP001108">
    <property type="protein sequence ID" value="ACF46686.1"/>
    <property type="molecule type" value="Genomic_DNA"/>
</dbReference>
<gene>
    <name evidence="3" type="primary">purU</name>
    <name evidence="6" type="ordered locus">Paes_1668</name>
</gene>
<reference evidence="6" key="1">
    <citation type="submission" date="2008-06" db="EMBL/GenBank/DDBJ databases">
        <title>Complete sequence of chromosome of Prosthecochloris aestuarii DSM 271.</title>
        <authorList>
            <consortium name="US DOE Joint Genome Institute"/>
            <person name="Lucas S."/>
            <person name="Copeland A."/>
            <person name="Lapidus A."/>
            <person name="Glavina del Rio T."/>
            <person name="Dalin E."/>
            <person name="Tice H."/>
            <person name="Bruce D."/>
            <person name="Goodwin L."/>
            <person name="Pitluck S."/>
            <person name="Schmutz J."/>
            <person name="Larimer F."/>
            <person name="Land M."/>
            <person name="Hauser L."/>
            <person name="Kyrpides N."/>
            <person name="Anderson I."/>
            <person name="Liu Z."/>
            <person name="Li T."/>
            <person name="Zhao F."/>
            <person name="Overmann J."/>
            <person name="Bryant D.A."/>
            <person name="Richardson P."/>
        </authorList>
    </citation>
    <scope>NUCLEOTIDE SEQUENCE [LARGE SCALE GENOMIC DNA]</scope>
    <source>
        <strain evidence="6">DSM 271</strain>
    </source>
</reference>
<keyword evidence="2 3" id="KW-0378">Hydrolase</keyword>
<dbReference type="AlphaFoldDB" id="B4S3E7"/>
<keyword evidence="7" id="KW-1185">Reference proteome</keyword>
<dbReference type="UniPathway" id="UPA00074">
    <property type="reaction ID" value="UER00170"/>
</dbReference>
<dbReference type="SUPFAM" id="SSF53328">
    <property type="entry name" value="Formyltransferase"/>
    <property type="match status" value="1"/>
</dbReference>
<dbReference type="STRING" id="290512.Paes_1668"/>
<dbReference type="InterPro" id="IPR002912">
    <property type="entry name" value="ACT_dom"/>
</dbReference>
<dbReference type="GO" id="GO:0008864">
    <property type="term" value="F:formyltetrahydrofolate deformylase activity"/>
    <property type="evidence" value="ECO:0007669"/>
    <property type="project" value="UniProtKB-UniRule"/>
</dbReference>
<evidence type="ECO:0000313" key="6">
    <source>
        <dbReference type="EMBL" id="ACF46686.1"/>
    </source>
</evidence>
<dbReference type="InterPro" id="IPR036477">
    <property type="entry name" value="Formyl_transf_N_sf"/>
</dbReference>
<sequence length="292" mass="33561">MNRIDNLQPSLSAILLLACPDRRGLVSRLAHFIFEHGGNILDLDEHVDAGSGMFFIRVSWSMDGFSIPASDLEEVFRPLGREFQARWSIHTAETRERVALFVSKYDHCLQEILWRHRTGEFQIDIPLIISNHPDLGPLARHYGIAFHVYPITSENKLDQEQRELELLRAHRIDTVVLARYMQVLSDRFVDAMPERVINIHHSFLPAFSGGNPYRQAFERGVKIIGATSHYVTAELDEGPIIEQDIVRISHKDTLPDLVRKGRDLERLVLARALSRHVEHRVLVNGRKTIVFE</sequence>
<dbReference type="GO" id="GO:0006189">
    <property type="term" value="P:'de novo' IMP biosynthetic process"/>
    <property type="evidence" value="ECO:0007669"/>
    <property type="project" value="UniProtKB-UniRule"/>
</dbReference>
<keyword evidence="3" id="KW-0658">Purine biosynthesis</keyword>
<comment type="similarity">
    <text evidence="3">Belongs to the PurU family.</text>
</comment>
<dbReference type="HOGENOM" id="CLU_038395_3_0_10"/>
<dbReference type="KEGG" id="paa:Paes_1668"/>
<feature type="active site" evidence="3">
    <location>
        <position position="236"/>
    </location>
</feature>
<keyword evidence="1 3" id="KW-0554">One-carbon metabolism</keyword>
<name>B4S3E7_PROA2</name>
<evidence type="ECO:0000256" key="2">
    <source>
        <dbReference type="ARBA" id="ARBA00022801"/>
    </source>
</evidence>
<dbReference type="PANTHER" id="PTHR42706">
    <property type="entry name" value="FORMYLTETRAHYDROFOLATE DEFORMYLASE"/>
    <property type="match status" value="1"/>
</dbReference>
<evidence type="ECO:0000259" key="5">
    <source>
        <dbReference type="PROSITE" id="PS51671"/>
    </source>
</evidence>
<feature type="domain" description="ACT" evidence="5">
    <location>
        <begin position="14"/>
        <end position="97"/>
    </location>
</feature>
<evidence type="ECO:0000313" key="7">
    <source>
        <dbReference type="Proteomes" id="UP000002725"/>
    </source>
</evidence>
<evidence type="ECO:0000256" key="4">
    <source>
        <dbReference type="NCBIfam" id="TIGR00655"/>
    </source>
</evidence>
<dbReference type="Proteomes" id="UP000002725">
    <property type="component" value="Chromosome"/>
</dbReference>
<accession>B4S3E7</accession>
<dbReference type="PRINTS" id="PR01575">
    <property type="entry name" value="FFH4HYDRLASE"/>
</dbReference>
<dbReference type="PROSITE" id="PS51671">
    <property type="entry name" value="ACT"/>
    <property type="match status" value="1"/>
</dbReference>
<dbReference type="NCBIfam" id="NF004684">
    <property type="entry name" value="PRK06027.1"/>
    <property type="match status" value="1"/>
</dbReference>
<dbReference type="EC" id="3.5.1.10" evidence="3 4"/>
<dbReference type="InterPro" id="IPR044074">
    <property type="entry name" value="PurU_ACT"/>
</dbReference>